<keyword evidence="9" id="KW-1185">Reference proteome</keyword>
<evidence type="ECO:0000313" key="9">
    <source>
        <dbReference type="Proteomes" id="UP001595384"/>
    </source>
</evidence>
<evidence type="ECO:0000313" key="8">
    <source>
        <dbReference type="EMBL" id="MFC3024627.1"/>
    </source>
</evidence>
<keyword evidence="4 6" id="KW-1133">Transmembrane helix</keyword>
<feature type="transmembrane region" description="Helical" evidence="6">
    <location>
        <begin position="261"/>
        <end position="280"/>
    </location>
</feature>
<feature type="transmembrane region" description="Helical" evidence="6">
    <location>
        <begin position="223"/>
        <end position="241"/>
    </location>
</feature>
<feature type="transmembrane region" description="Helical" evidence="6">
    <location>
        <begin position="182"/>
        <end position="203"/>
    </location>
</feature>
<evidence type="ECO:0000256" key="6">
    <source>
        <dbReference type="SAM" id="Phobius"/>
    </source>
</evidence>
<keyword evidence="2" id="KW-1003">Cell membrane</keyword>
<evidence type="ECO:0000256" key="1">
    <source>
        <dbReference type="ARBA" id="ARBA00004651"/>
    </source>
</evidence>
<dbReference type="Proteomes" id="UP001595384">
    <property type="component" value="Unassembled WGS sequence"/>
</dbReference>
<feature type="transmembrane region" description="Helical" evidence="6">
    <location>
        <begin position="12"/>
        <end position="31"/>
    </location>
</feature>
<comment type="subcellular location">
    <subcellularLocation>
        <location evidence="1">Cell membrane</location>
        <topology evidence="1">Multi-pass membrane protein</topology>
    </subcellularLocation>
</comment>
<gene>
    <name evidence="8" type="ORF">ACFODT_12405</name>
</gene>
<feature type="transmembrane region" description="Helical" evidence="6">
    <location>
        <begin position="352"/>
        <end position="368"/>
    </location>
</feature>
<evidence type="ECO:0000256" key="5">
    <source>
        <dbReference type="ARBA" id="ARBA00023136"/>
    </source>
</evidence>
<dbReference type="PANTHER" id="PTHR30294:SF46">
    <property type="entry name" value="ABC TRANSPORTER PERMEASE"/>
    <property type="match status" value="1"/>
</dbReference>
<protein>
    <submittedName>
        <fullName evidence="8">ABC transporter permease</fullName>
    </submittedName>
</protein>
<evidence type="ECO:0000256" key="3">
    <source>
        <dbReference type="ARBA" id="ARBA00022692"/>
    </source>
</evidence>
<feature type="transmembrane region" description="Helical" evidence="6">
    <location>
        <begin position="287"/>
        <end position="309"/>
    </location>
</feature>
<evidence type="ECO:0000256" key="4">
    <source>
        <dbReference type="ARBA" id="ARBA00022989"/>
    </source>
</evidence>
<accession>A0ABV7C979</accession>
<dbReference type="InterPro" id="IPR051449">
    <property type="entry name" value="ABC-2_transporter_component"/>
</dbReference>
<dbReference type="RefSeq" id="WP_123016205.1">
    <property type="nucleotide sequence ID" value="NZ_AP024911.1"/>
</dbReference>
<dbReference type="PANTHER" id="PTHR30294">
    <property type="entry name" value="MEMBRANE COMPONENT OF ABC TRANSPORTER YHHJ-RELATED"/>
    <property type="match status" value="1"/>
</dbReference>
<dbReference type="InterPro" id="IPR013525">
    <property type="entry name" value="ABC2_TM"/>
</dbReference>
<feature type="domain" description="ABC-2 type transporter transmembrane" evidence="7">
    <location>
        <begin position="16"/>
        <end position="365"/>
    </location>
</feature>
<evidence type="ECO:0000256" key="2">
    <source>
        <dbReference type="ARBA" id="ARBA00022475"/>
    </source>
</evidence>
<dbReference type="Gene3D" id="3.40.1710.10">
    <property type="entry name" value="abc type-2 transporter like domain"/>
    <property type="match status" value="1"/>
</dbReference>
<proteinExistence type="predicted"/>
<keyword evidence="3 6" id="KW-0812">Transmembrane</keyword>
<dbReference type="Pfam" id="PF12698">
    <property type="entry name" value="ABC2_membrane_3"/>
    <property type="match status" value="1"/>
</dbReference>
<dbReference type="EMBL" id="JBHRSE010000084">
    <property type="protein sequence ID" value="MFC3024627.1"/>
    <property type="molecule type" value="Genomic_DNA"/>
</dbReference>
<keyword evidence="5 6" id="KW-0472">Membrane</keyword>
<comment type="caution">
    <text evidence="8">The sequence shown here is derived from an EMBL/GenBank/DDBJ whole genome shotgun (WGS) entry which is preliminary data.</text>
</comment>
<sequence length="386" mass="43111">MRQLIQECKALFTNSVVVITVFGGVFFYSFLYPLPYEHQIPRDQPIAIVNLDNSQISYHLERMVDATPQLQVVERIHSIERAKLDFYQGKIAGFLVIPNHFYRDLAMSHHPTLAYAGDASYFLVYGTVVEGLSQAAGTLAAKVKIQHLLSSGDALTQAKQTLSPLQNNLKPTFNARMGYVDYVVPAVFVLILQQTMVMAAGLLGGTQKQSHGYWSDSSQWALLGARTIVLILIYYILSAYYMGGSFHWHGVKTIAAPTNVLLLLLPFLFSTCFIGIFLGAITPSREYVTLIVLVSSMPLVFSAGFIWPIESIPQPIVWVANLFPSTPGIQGFLALNQMGVHWQQISTQWTQLWLQALFWGGLAWWQFARHGRMASTNLANDGAFSR</sequence>
<reference evidence="9" key="1">
    <citation type="journal article" date="2019" name="Int. J. Syst. Evol. Microbiol.">
        <title>The Global Catalogue of Microorganisms (GCM) 10K type strain sequencing project: providing services to taxonomists for standard genome sequencing and annotation.</title>
        <authorList>
            <consortium name="The Broad Institute Genomics Platform"/>
            <consortium name="The Broad Institute Genome Sequencing Center for Infectious Disease"/>
            <person name="Wu L."/>
            <person name="Ma J."/>
        </authorList>
    </citation>
    <scope>NUCLEOTIDE SEQUENCE [LARGE SCALE GENOMIC DNA]</scope>
    <source>
        <strain evidence="9">KCTC 62784</strain>
    </source>
</reference>
<evidence type="ECO:0000259" key="7">
    <source>
        <dbReference type="Pfam" id="PF12698"/>
    </source>
</evidence>
<organism evidence="8 9">
    <name type="scientific">Vibrio zhugei</name>
    <dbReference type="NCBI Taxonomy" id="2479546"/>
    <lineage>
        <taxon>Bacteria</taxon>
        <taxon>Pseudomonadati</taxon>
        <taxon>Pseudomonadota</taxon>
        <taxon>Gammaproteobacteria</taxon>
        <taxon>Vibrionales</taxon>
        <taxon>Vibrionaceae</taxon>
        <taxon>Vibrio</taxon>
    </lineage>
</organism>
<name>A0ABV7C979_9VIBR</name>